<keyword evidence="1" id="KW-0472">Membrane</keyword>
<dbReference type="InParanoid" id="A0E855"/>
<reference evidence="2 3" key="1">
    <citation type="journal article" date="2006" name="Nature">
        <title>Global trends of whole-genome duplications revealed by the ciliate Paramecium tetraurelia.</title>
        <authorList>
            <consortium name="Genoscope"/>
            <person name="Aury J.-M."/>
            <person name="Jaillon O."/>
            <person name="Duret L."/>
            <person name="Noel B."/>
            <person name="Jubin C."/>
            <person name="Porcel B.M."/>
            <person name="Segurens B."/>
            <person name="Daubin V."/>
            <person name="Anthouard V."/>
            <person name="Aiach N."/>
            <person name="Arnaiz O."/>
            <person name="Billaut A."/>
            <person name="Beisson J."/>
            <person name="Blanc I."/>
            <person name="Bouhouche K."/>
            <person name="Camara F."/>
            <person name="Duharcourt S."/>
            <person name="Guigo R."/>
            <person name="Gogendeau D."/>
            <person name="Katinka M."/>
            <person name="Keller A.-M."/>
            <person name="Kissmehl R."/>
            <person name="Klotz C."/>
            <person name="Koll F."/>
            <person name="Le Moue A."/>
            <person name="Lepere C."/>
            <person name="Malinsky S."/>
            <person name="Nowacki M."/>
            <person name="Nowak J.K."/>
            <person name="Plattner H."/>
            <person name="Poulain J."/>
            <person name="Ruiz F."/>
            <person name="Serrano V."/>
            <person name="Zagulski M."/>
            <person name="Dessen P."/>
            <person name="Betermier M."/>
            <person name="Weissenbach J."/>
            <person name="Scarpelli C."/>
            <person name="Schachter V."/>
            <person name="Sperling L."/>
            <person name="Meyer E."/>
            <person name="Cohen J."/>
            <person name="Wincker P."/>
        </authorList>
    </citation>
    <scope>NUCLEOTIDE SEQUENCE [LARGE SCALE GENOMIC DNA]</scope>
    <source>
        <strain evidence="2 3">Stock d4-2</strain>
    </source>
</reference>
<feature type="transmembrane region" description="Helical" evidence="1">
    <location>
        <begin position="96"/>
        <end position="113"/>
    </location>
</feature>
<feature type="transmembrane region" description="Helical" evidence="1">
    <location>
        <begin position="119"/>
        <end position="138"/>
    </location>
</feature>
<feature type="transmembrane region" description="Helical" evidence="1">
    <location>
        <begin position="159"/>
        <end position="178"/>
    </location>
</feature>
<organism evidence="2 3">
    <name type="scientific">Paramecium tetraurelia</name>
    <dbReference type="NCBI Taxonomy" id="5888"/>
    <lineage>
        <taxon>Eukaryota</taxon>
        <taxon>Sar</taxon>
        <taxon>Alveolata</taxon>
        <taxon>Ciliophora</taxon>
        <taxon>Intramacronucleata</taxon>
        <taxon>Oligohymenophorea</taxon>
        <taxon>Peniculida</taxon>
        <taxon>Parameciidae</taxon>
        <taxon>Paramecium</taxon>
    </lineage>
</organism>
<dbReference type="EMBL" id="CT868663">
    <property type="protein sequence ID" value="CAK91472.1"/>
    <property type="molecule type" value="Genomic_DNA"/>
</dbReference>
<name>A0E855_PARTE</name>
<dbReference type="OMA" id="PCIATES"/>
<gene>
    <name evidence="2" type="ORF">GSPATT00024200001</name>
</gene>
<dbReference type="GeneID" id="5044654"/>
<evidence type="ECO:0000313" key="2">
    <source>
        <dbReference type="EMBL" id="CAK91472.1"/>
    </source>
</evidence>
<sequence>MPLKNFIDLTDGVISLIPCIATESRLDINIIIGMICRLTIFTLLILFKDIKQYSIGEVVAWIIAGLVQHLYILLIEWQYTKLGICTTLRREIQYKIMDSLQLLVGIIFLVLNLKSSLEILVLVLFSINFILNLIVIIYKRKIKEGYTMDYIKKGGNYQLYFGFLFGAVGIIIVVLYYGPLFLEQVDSESFYRFAWILSFVGQSTVIVLSFSYFCRNCSRFSWSYDWAKGILHFFYGIKVGIFSIIYGLITGFVLLGWFIWGFGFKPRCDRHRKRKQESEQIATA</sequence>
<accession>A0E855</accession>
<dbReference type="KEGG" id="ptm:GSPATT00024200001"/>
<feature type="transmembrane region" description="Helical" evidence="1">
    <location>
        <begin position="53"/>
        <end position="75"/>
    </location>
</feature>
<feature type="transmembrane region" description="Helical" evidence="1">
    <location>
        <begin position="28"/>
        <end position="47"/>
    </location>
</feature>
<keyword evidence="3" id="KW-1185">Reference proteome</keyword>
<evidence type="ECO:0000256" key="1">
    <source>
        <dbReference type="SAM" id="Phobius"/>
    </source>
</evidence>
<keyword evidence="1" id="KW-1133">Transmembrane helix</keyword>
<protein>
    <submittedName>
        <fullName evidence="2">Uncharacterized protein</fullName>
    </submittedName>
</protein>
<proteinExistence type="predicted"/>
<dbReference type="Proteomes" id="UP000000600">
    <property type="component" value="Unassembled WGS sequence"/>
</dbReference>
<keyword evidence="1" id="KW-0812">Transmembrane</keyword>
<dbReference type="RefSeq" id="XP_001458869.1">
    <property type="nucleotide sequence ID" value="XM_001458832.1"/>
</dbReference>
<dbReference type="AlphaFoldDB" id="A0E855"/>
<evidence type="ECO:0000313" key="3">
    <source>
        <dbReference type="Proteomes" id="UP000000600"/>
    </source>
</evidence>
<dbReference type="HOGENOM" id="CLU_1028395_0_0_1"/>
<feature type="transmembrane region" description="Helical" evidence="1">
    <location>
        <begin position="235"/>
        <end position="260"/>
    </location>
</feature>
<feature type="transmembrane region" description="Helical" evidence="1">
    <location>
        <begin position="190"/>
        <end position="214"/>
    </location>
</feature>
<dbReference type="OrthoDB" id="10404946at2759"/>